<dbReference type="EMBL" id="KB445792">
    <property type="protein sequence ID" value="EMD41023.1"/>
    <property type="molecule type" value="Genomic_DNA"/>
</dbReference>
<evidence type="ECO:0000313" key="3">
    <source>
        <dbReference type="Proteomes" id="UP000016930"/>
    </source>
</evidence>
<gene>
    <name evidence="2" type="ORF">CERSUDRAFT_91778</name>
</gene>
<dbReference type="Proteomes" id="UP000016930">
    <property type="component" value="Unassembled WGS sequence"/>
</dbReference>
<dbReference type="AlphaFoldDB" id="M2QV97"/>
<keyword evidence="3" id="KW-1185">Reference proteome</keyword>
<organism evidence="2 3">
    <name type="scientific">Ceriporiopsis subvermispora (strain B)</name>
    <name type="common">White-rot fungus</name>
    <name type="synonym">Gelatoporia subvermispora</name>
    <dbReference type="NCBI Taxonomy" id="914234"/>
    <lineage>
        <taxon>Eukaryota</taxon>
        <taxon>Fungi</taxon>
        <taxon>Dikarya</taxon>
        <taxon>Basidiomycota</taxon>
        <taxon>Agaricomycotina</taxon>
        <taxon>Agaricomycetes</taxon>
        <taxon>Polyporales</taxon>
        <taxon>Gelatoporiaceae</taxon>
        <taxon>Gelatoporia</taxon>
    </lineage>
</organism>
<evidence type="ECO:0000256" key="1">
    <source>
        <dbReference type="SAM" id="MobiDB-lite"/>
    </source>
</evidence>
<feature type="compositionally biased region" description="Pro residues" evidence="1">
    <location>
        <begin position="169"/>
        <end position="179"/>
    </location>
</feature>
<feature type="region of interest" description="Disordered" evidence="1">
    <location>
        <begin position="115"/>
        <end position="209"/>
    </location>
</feature>
<dbReference type="HOGENOM" id="CLU_874360_0_0_1"/>
<name>M2QV97_CERS8</name>
<protein>
    <submittedName>
        <fullName evidence="2">Uncharacterized protein</fullName>
    </submittedName>
</protein>
<accession>M2QV97</accession>
<reference evidence="2 3" key="1">
    <citation type="journal article" date="2012" name="Proc. Natl. Acad. Sci. U.S.A.">
        <title>Comparative genomics of Ceriporiopsis subvermispora and Phanerochaete chrysosporium provide insight into selective ligninolysis.</title>
        <authorList>
            <person name="Fernandez-Fueyo E."/>
            <person name="Ruiz-Duenas F.J."/>
            <person name="Ferreira P."/>
            <person name="Floudas D."/>
            <person name="Hibbett D.S."/>
            <person name="Canessa P."/>
            <person name="Larrondo L.F."/>
            <person name="James T.Y."/>
            <person name="Seelenfreund D."/>
            <person name="Lobos S."/>
            <person name="Polanco R."/>
            <person name="Tello M."/>
            <person name="Honda Y."/>
            <person name="Watanabe T."/>
            <person name="Watanabe T."/>
            <person name="Ryu J.S."/>
            <person name="Kubicek C.P."/>
            <person name="Schmoll M."/>
            <person name="Gaskell J."/>
            <person name="Hammel K.E."/>
            <person name="St John F.J."/>
            <person name="Vanden Wymelenberg A."/>
            <person name="Sabat G."/>
            <person name="Splinter BonDurant S."/>
            <person name="Syed K."/>
            <person name="Yadav J.S."/>
            <person name="Doddapaneni H."/>
            <person name="Subramanian V."/>
            <person name="Lavin J.L."/>
            <person name="Oguiza J.A."/>
            <person name="Perez G."/>
            <person name="Pisabarro A.G."/>
            <person name="Ramirez L."/>
            <person name="Santoyo F."/>
            <person name="Master E."/>
            <person name="Coutinho P.M."/>
            <person name="Henrissat B."/>
            <person name="Lombard V."/>
            <person name="Magnuson J.K."/>
            <person name="Kuees U."/>
            <person name="Hori C."/>
            <person name="Igarashi K."/>
            <person name="Samejima M."/>
            <person name="Held B.W."/>
            <person name="Barry K.W."/>
            <person name="LaButti K.M."/>
            <person name="Lapidus A."/>
            <person name="Lindquist E.A."/>
            <person name="Lucas S.M."/>
            <person name="Riley R."/>
            <person name="Salamov A.A."/>
            <person name="Hoffmeister D."/>
            <person name="Schwenk D."/>
            <person name="Hadar Y."/>
            <person name="Yarden O."/>
            <person name="de Vries R.P."/>
            <person name="Wiebenga A."/>
            <person name="Stenlid J."/>
            <person name="Eastwood D."/>
            <person name="Grigoriev I.V."/>
            <person name="Berka R.M."/>
            <person name="Blanchette R.A."/>
            <person name="Kersten P."/>
            <person name="Martinez A.T."/>
            <person name="Vicuna R."/>
            <person name="Cullen D."/>
        </authorList>
    </citation>
    <scope>NUCLEOTIDE SEQUENCE [LARGE SCALE GENOMIC DNA]</scope>
    <source>
        <strain evidence="2 3">B</strain>
    </source>
</reference>
<proteinExistence type="predicted"/>
<sequence length="318" mass="35232">MMDLDQTHFRIFTGEMRRLIYEVLKLDKRMWQQNPKAVDEYRRRAIEAWPDLTNYEKAWPAIQYAKTHIGSMLKPSARDSGATPEAHKWKILAAHQRALKLEGCIVQDEDKGEEWSGLSNTVYSDPPPPPQPPVQKNISALPSQPSQGALSVSPKWSPSSASTFTLVSPPSPPRAPRLPLPRRRPPPLPRNLHKPPFTQSFSREPSVLPPDTDTCTSTFAYACTDPGPDTTITTTAAGAHTILDIKPKTSLQAFLASLSPPLHHLHAKLAAAGLATREDLASMADWSERERCAFLRESVELSAFDAIRVNRVLANLGA</sequence>
<feature type="compositionally biased region" description="Low complexity" evidence="1">
    <location>
        <begin position="151"/>
        <end position="162"/>
    </location>
</feature>
<feature type="compositionally biased region" description="Polar residues" evidence="1">
    <location>
        <begin position="134"/>
        <end position="150"/>
    </location>
</feature>
<evidence type="ECO:0000313" key="2">
    <source>
        <dbReference type="EMBL" id="EMD41023.1"/>
    </source>
</evidence>